<dbReference type="STRING" id="76595.SAMN05660313_03196"/>
<feature type="transmembrane region" description="Helical" evidence="1">
    <location>
        <begin position="175"/>
        <end position="194"/>
    </location>
</feature>
<accession>A0A1K1R1X7</accession>
<dbReference type="AlphaFoldDB" id="A0A1K1R1X7"/>
<dbReference type="PANTHER" id="PTHR22911">
    <property type="entry name" value="ACYL-MALONYL CONDENSING ENZYME-RELATED"/>
    <property type="match status" value="1"/>
</dbReference>
<dbReference type="GO" id="GO:0016020">
    <property type="term" value="C:membrane"/>
    <property type="evidence" value="ECO:0007669"/>
    <property type="project" value="InterPro"/>
</dbReference>
<proteinExistence type="predicted"/>
<gene>
    <name evidence="3" type="ORF">SAMN05660313_03196</name>
</gene>
<feature type="domain" description="EamA" evidence="2">
    <location>
        <begin position="15"/>
        <end position="137"/>
    </location>
</feature>
<evidence type="ECO:0000259" key="2">
    <source>
        <dbReference type="Pfam" id="PF00892"/>
    </source>
</evidence>
<keyword evidence="1" id="KW-0472">Membrane</keyword>
<feature type="transmembrane region" description="Helical" evidence="1">
    <location>
        <begin position="119"/>
        <end position="139"/>
    </location>
</feature>
<dbReference type="PANTHER" id="PTHR22911:SF79">
    <property type="entry name" value="MOBA-LIKE NTP TRANSFERASE DOMAIN-CONTAINING PROTEIN"/>
    <property type="match status" value="1"/>
</dbReference>
<dbReference type="SUPFAM" id="SSF103481">
    <property type="entry name" value="Multidrug resistance efflux transporter EmrE"/>
    <property type="match status" value="2"/>
</dbReference>
<evidence type="ECO:0000313" key="3">
    <source>
        <dbReference type="EMBL" id="SFW65940.1"/>
    </source>
</evidence>
<organism evidence="3 4">
    <name type="scientific">Cellulophaga fucicola</name>
    <dbReference type="NCBI Taxonomy" id="76595"/>
    <lineage>
        <taxon>Bacteria</taxon>
        <taxon>Pseudomonadati</taxon>
        <taxon>Bacteroidota</taxon>
        <taxon>Flavobacteriia</taxon>
        <taxon>Flavobacteriales</taxon>
        <taxon>Flavobacteriaceae</taxon>
        <taxon>Cellulophaga</taxon>
    </lineage>
</organism>
<name>A0A1K1R1X7_9FLAO</name>
<feature type="transmembrane region" description="Helical" evidence="1">
    <location>
        <begin position="12"/>
        <end position="31"/>
    </location>
</feature>
<feature type="transmembrane region" description="Helical" evidence="1">
    <location>
        <begin position="145"/>
        <end position="163"/>
    </location>
</feature>
<keyword evidence="1" id="KW-1133">Transmembrane helix</keyword>
<feature type="transmembrane region" description="Helical" evidence="1">
    <location>
        <begin position="268"/>
        <end position="286"/>
    </location>
</feature>
<dbReference type="Proteomes" id="UP000183257">
    <property type="component" value="Unassembled WGS sequence"/>
</dbReference>
<sequence length="304" mass="34221">MLSDKFKNYLHLHFIVFVWGFTAVLGKLITIDALPLVWYRMFWAAIFVLLFIVLRKNNLKVTRKTLFLLLGTGVVIALHWVTFFSAIKVSNVSVALATISSGAFFAAILEPIWYKRKVIWYEIVFGLIVIGGLGLIFNIEASYKEGIILALISAFLATVFSLMNGKLIKEHKPSIISFYELGAGVVFLSIYMLFQGNLTQINFQLSASDWIYILVLASFCTAYAFIASVKIMKFLSPYTVMLTTNLEPVYGILLAFIIFGDSEKMDPMFYLGAFIILITVIANGILKSRTEKKNQKALKKQAVV</sequence>
<feature type="transmembrane region" description="Helical" evidence="1">
    <location>
        <begin position="241"/>
        <end position="262"/>
    </location>
</feature>
<feature type="transmembrane region" description="Helical" evidence="1">
    <location>
        <begin position="210"/>
        <end position="229"/>
    </location>
</feature>
<keyword evidence="1" id="KW-0812">Transmembrane</keyword>
<feature type="transmembrane region" description="Helical" evidence="1">
    <location>
        <begin position="93"/>
        <end position="112"/>
    </location>
</feature>
<feature type="domain" description="EamA" evidence="2">
    <location>
        <begin position="146"/>
        <end position="281"/>
    </location>
</feature>
<dbReference type="OrthoDB" id="9150437at2"/>
<dbReference type="Pfam" id="PF00892">
    <property type="entry name" value="EamA"/>
    <property type="match status" value="2"/>
</dbReference>
<feature type="transmembrane region" description="Helical" evidence="1">
    <location>
        <begin position="37"/>
        <end position="54"/>
    </location>
</feature>
<dbReference type="InterPro" id="IPR037185">
    <property type="entry name" value="EmrE-like"/>
</dbReference>
<evidence type="ECO:0000256" key="1">
    <source>
        <dbReference type="SAM" id="Phobius"/>
    </source>
</evidence>
<dbReference type="InterPro" id="IPR000620">
    <property type="entry name" value="EamA_dom"/>
</dbReference>
<reference evidence="4" key="1">
    <citation type="submission" date="2016-11" db="EMBL/GenBank/DDBJ databases">
        <authorList>
            <person name="Varghese N."/>
            <person name="Submissions S."/>
        </authorList>
    </citation>
    <scope>NUCLEOTIDE SEQUENCE [LARGE SCALE GENOMIC DNA]</scope>
    <source>
        <strain evidence="4">DSM 24786</strain>
    </source>
</reference>
<dbReference type="EMBL" id="FPIY01000006">
    <property type="protein sequence ID" value="SFW65940.1"/>
    <property type="molecule type" value="Genomic_DNA"/>
</dbReference>
<feature type="transmembrane region" description="Helical" evidence="1">
    <location>
        <begin position="66"/>
        <end position="87"/>
    </location>
</feature>
<evidence type="ECO:0000313" key="4">
    <source>
        <dbReference type="Proteomes" id="UP000183257"/>
    </source>
</evidence>
<keyword evidence="4" id="KW-1185">Reference proteome</keyword>
<dbReference type="RefSeq" id="WP_072304813.1">
    <property type="nucleotide sequence ID" value="NZ_FPIY01000006.1"/>
</dbReference>
<protein>
    <submittedName>
        <fullName evidence="3">EamA domain-containing membrane protein RarD</fullName>
    </submittedName>
</protein>